<comment type="caution">
    <text evidence="1">The sequence shown here is derived from an EMBL/GenBank/DDBJ whole genome shotgun (WGS) entry which is preliminary data.</text>
</comment>
<dbReference type="Pfam" id="PF05787">
    <property type="entry name" value="PhoX"/>
    <property type="match status" value="1"/>
</dbReference>
<evidence type="ECO:0000313" key="1">
    <source>
        <dbReference type="EMBL" id="ROP33791.1"/>
    </source>
</evidence>
<dbReference type="Proteomes" id="UP000271683">
    <property type="component" value="Unassembled WGS sequence"/>
</dbReference>
<organism evidence="1 2">
    <name type="scientific">Couchioplanes caeruleus</name>
    <dbReference type="NCBI Taxonomy" id="56438"/>
    <lineage>
        <taxon>Bacteria</taxon>
        <taxon>Bacillati</taxon>
        <taxon>Actinomycetota</taxon>
        <taxon>Actinomycetes</taxon>
        <taxon>Micromonosporales</taxon>
        <taxon>Micromonosporaceae</taxon>
        <taxon>Couchioplanes</taxon>
    </lineage>
</organism>
<evidence type="ECO:0008006" key="3">
    <source>
        <dbReference type="Google" id="ProtNLM"/>
    </source>
</evidence>
<dbReference type="PANTHER" id="PTHR35399">
    <property type="entry name" value="SLR8030 PROTEIN"/>
    <property type="match status" value="1"/>
</dbReference>
<name>A0A3N1GU41_9ACTN</name>
<sequence>MLCEWLSLFTVMSRNPHLNGAQVLVGRGWLARVPLTEKELTHVPTSRRTFLAGGTAAGVGLAVAGAVPSLAQATPGRPRRDGGHVPFPPLVDDPDGILALPEGFSYAIVTRTGVTRLDRGQGLTPSSPDGMAVYHAGRGRYTLIQNHEIDPGEEFGVPHVKGTVYDPGAVDAGGCTVITTDRAGRNLGEFVAISGTVANCAGGPTPWGTWLTCEETEDRAGDKWTEGGRAGVFQKDHGYVFEVWADGTANPRPIRCLGRYAHEALAIDKDRTHIYLSEDADGPNGLFYRWTAPRGVRVGPGVLTRLAPDAGVLAAMQIIMDDGSVLPDVAYLTSAQLGRPFPVRWIEVPERDAKTTPVREQFADGQVTRGRKFEGVWGTDEGVYVVNSFAWEDGDLPADAVPHDGMVWFYNYRAKTIQLVTYFPHQSTSEEGAPAKYTDLAFDGPDNVTVTPWGSLVLAEDGAGASHVLSAFPGGPTYAIARNQLNDSEFCGPTFTDDGEVLFVNMQDPGLTLAITGPWQKYLG</sequence>
<reference evidence="1 2" key="1">
    <citation type="submission" date="2018-11" db="EMBL/GenBank/DDBJ databases">
        <title>Sequencing the genomes of 1000 actinobacteria strains.</title>
        <authorList>
            <person name="Klenk H.-P."/>
        </authorList>
    </citation>
    <scope>NUCLEOTIDE SEQUENCE [LARGE SCALE GENOMIC DNA]</scope>
    <source>
        <strain evidence="1 2">DSM 43634</strain>
    </source>
</reference>
<dbReference type="InterPro" id="IPR006311">
    <property type="entry name" value="TAT_signal"/>
</dbReference>
<accession>A0A3N1GU41</accession>
<dbReference type="PANTHER" id="PTHR35399:SF4">
    <property type="entry name" value="MEMBRANE PROTEIN"/>
    <property type="match status" value="1"/>
</dbReference>
<evidence type="ECO:0000313" key="2">
    <source>
        <dbReference type="Proteomes" id="UP000271683"/>
    </source>
</evidence>
<gene>
    <name evidence="1" type="ORF">EDD30_6833</name>
</gene>
<protein>
    <recommendedName>
        <fullName evidence="3">Twin-arginine translocation pathway signal</fullName>
    </recommendedName>
</protein>
<dbReference type="EMBL" id="RJKL01000001">
    <property type="protein sequence ID" value="ROP33791.1"/>
    <property type="molecule type" value="Genomic_DNA"/>
</dbReference>
<dbReference type="InterPro" id="IPR008557">
    <property type="entry name" value="PhoX"/>
</dbReference>
<proteinExistence type="predicted"/>
<dbReference type="AlphaFoldDB" id="A0A3N1GU41"/>
<dbReference type="PROSITE" id="PS51318">
    <property type="entry name" value="TAT"/>
    <property type="match status" value="1"/>
</dbReference>